<proteinExistence type="predicted"/>
<dbReference type="Gene3D" id="2.40.10.10">
    <property type="entry name" value="Trypsin-like serine proteases"/>
    <property type="match status" value="1"/>
</dbReference>
<dbReference type="SUPFAM" id="SSF50494">
    <property type="entry name" value="Trypsin-like serine proteases"/>
    <property type="match status" value="1"/>
</dbReference>
<dbReference type="InterPro" id="IPR009003">
    <property type="entry name" value="Peptidase_S1_PA"/>
</dbReference>
<organism evidence="1 2">
    <name type="scientific">Actinosynnema pretiosum</name>
    <dbReference type="NCBI Taxonomy" id="42197"/>
    <lineage>
        <taxon>Bacteria</taxon>
        <taxon>Bacillati</taxon>
        <taxon>Actinomycetota</taxon>
        <taxon>Actinomycetes</taxon>
        <taxon>Pseudonocardiales</taxon>
        <taxon>Pseudonocardiaceae</taxon>
        <taxon>Actinosynnema</taxon>
    </lineage>
</organism>
<reference evidence="1" key="1">
    <citation type="submission" date="2017-09" db="EMBL/GenBank/DDBJ databases">
        <title>Complete Genome Sequence of ansamitocin-producing Bacterium Actinosynnema pretiosum X47.</title>
        <authorList>
            <person name="Cao G."/>
            <person name="Zong G."/>
            <person name="Zhong C."/>
            <person name="Fu J."/>
        </authorList>
    </citation>
    <scope>NUCLEOTIDE SEQUENCE [LARGE SCALE GENOMIC DNA]</scope>
    <source>
        <strain evidence="1">X47</strain>
    </source>
</reference>
<dbReference type="AlphaFoldDB" id="A0A290ZEZ9"/>
<dbReference type="EMBL" id="CP023445">
    <property type="protein sequence ID" value="ATE57591.1"/>
    <property type="molecule type" value="Genomic_DNA"/>
</dbReference>
<evidence type="ECO:0000313" key="2">
    <source>
        <dbReference type="Proteomes" id="UP000218505"/>
    </source>
</evidence>
<dbReference type="InterPro" id="IPR043504">
    <property type="entry name" value="Peptidase_S1_PA_chymotrypsin"/>
</dbReference>
<keyword evidence="2" id="KW-1185">Reference proteome</keyword>
<gene>
    <name evidence="1" type="ORF">CNX65_33325</name>
</gene>
<sequence>MDHPDYGRAAVRPLKRLVEDDFLRRPGVVGVDIGEKVVGGEPTGRLAIVVYVREKGAAGRHTIPPDVLGVPTDVVQDSFAPHHTLASPQGGSGAERHGRVLGGIGVGPSRSVRFVPPDVPRADDYLVAGTLGALVRARGTHRPMALTAFHVACVDDAWEVGDPMVHPSRVDGGHPVRDRIATLARAALSSRVDAAALLLHARHTSPEVVGLGPVLGAADARVGAPVRKRGRTTGITAGVVASTDAVIRLDYGAGIGVRTLHDQIRVETPGFGDHGDSGAVLLDEENHVVGLYCAGSPHRSFANPVGPVLDQLDVYLLTPGGLGSRTLGRGA</sequence>
<evidence type="ECO:0008006" key="3">
    <source>
        <dbReference type="Google" id="ProtNLM"/>
    </source>
</evidence>
<evidence type="ECO:0000313" key="1">
    <source>
        <dbReference type="EMBL" id="ATE57591.1"/>
    </source>
</evidence>
<name>A0A290ZEZ9_9PSEU</name>
<dbReference type="KEGG" id="apre:CNX65_33325"/>
<accession>A0A290ZEZ9</accession>
<dbReference type="RefSeq" id="WP_096497250.1">
    <property type="nucleotide sequence ID" value="NZ_CP023445.1"/>
</dbReference>
<dbReference type="Proteomes" id="UP000218505">
    <property type="component" value="Chromosome"/>
</dbReference>
<protein>
    <recommendedName>
        <fullName evidence="3">Trypsin-like peptidase domain-containing protein</fullName>
    </recommendedName>
</protein>